<dbReference type="Gene3D" id="3.40.50.1820">
    <property type="entry name" value="alpha/beta hydrolase"/>
    <property type="match status" value="1"/>
</dbReference>
<dbReference type="PANTHER" id="PTHR42776:SF27">
    <property type="entry name" value="DIPEPTIDYL PEPTIDASE FAMILY MEMBER 6"/>
    <property type="match status" value="1"/>
</dbReference>
<accession>A0A4Q1SIB4</accession>
<feature type="chain" id="PRO_5021013497" evidence="3">
    <location>
        <begin position="23"/>
        <end position="697"/>
    </location>
</feature>
<evidence type="ECO:0000256" key="2">
    <source>
        <dbReference type="ARBA" id="ARBA00022825"/>
    </source>
</evidence>
<reference evidence="5 6" key="1">
    <citation type="journal article" date="2016" name="Int. J. Syst. Evol. Microbiol.">
        <title>Acidipila dinghuensis sp. nov., an acidobacterium isolated from forest soil.</title>
        <authorList>
            <person name="Jiang Y.W."/>
            <person name="Wang J."/>
            <person name="Chen M.H."/>
            <person name="Lv Y.Y."/>
            <person name="Qiu L.H."/>
        </authorList>
    </citation>
    <scope>NUCLEOTIDE SEQUENCE [LARGE SCALE GENOMIC DNA]</scope>
    <source>
        <strain evidence="5 6">DHOF10</strain>
    </source>
</reference>
<sequence length="697" mass="77061">MPRSARLLSLLGTATLALSAFAQSTTPAAPHAVTLDDLFRFHDVANPEISPDAQWVLYTVAHTDETADKRLTDLYITRYDGSETLRLTYSVDNSPSQPRWSPDGKYISFETDRPGKAKGTQVWVLDRRGGEARQLTDIKGHLGGYAWSPDGKKLLLAITADDDKKDDKDKKDEKPKPIVIDRYHFKQDVDGYLSDNKHELLYLWDVDTHKLEKLTNDANHDENDPKWSPDGSKIAFVSNHDADPDRTTNSDVFVVDARPNSAPKKLTTFDGPDGGRLAWSPDSKWIAYTQGSEPKFEEYNQDNLALVAADGTGQRLVAPKLDRSIRNPVFSADGKSITVLVEDDRNEYPAEISLADGSVKRLIQEDGVVTAFNSVAGKGAAAEKMVFIRTTDTAPGELFAFDNGQLHALTHENDALLAELKLGKTLDLEAKSPDGATPHALLTLPPDAVSGKKYPMLLRIHGGPNGQDAHAFNLERQLFAARGYAVLNVNYRGSSGRGKAWQESIFADWGHHEVTDLLASVDEAVKEGYADPDHLGVGGWSYGGILTDYTIASTTRFKAAISGAGMGNPIGLYGIDEYVHQYNTELLPPWKAQETYIKLAYPLYHADRIRTPTLYMGGDKDMNVPLNGGEQMYQALRTLEVPSELVIYPGQFHGFTKPSFIKDRYQRYFAWYDKWILGKIDATPTSTPAKDAAKPAE</sequence>
<feature type="domain" description="Peptidase S9 prolyl oligopeptidase catalytic" evidence="4">
    <location>
        <begin position="472"/>
        <end position="676"/>
    </location>
</feature>
<dbReference type="AlphaFoldDB" id="A0A4Q1SIB4"/>
<dbReference type="Gene3D" id="2.120.10.30">
    <property type="entry name" value="TolB, C-terminal domain"/>
    <property type="match status" value="2"/>
</dbReference>
<dbReference type="InterPro" id="IPR029058">
    <property type="entry name" value="AB_hydrolase_fold"/>
</dbReference>
<gene>
    <name evidence="5" type="ORF">ESZ00_05425</name>
</gene>
<dbReference type="InterPro" id="IPR011659">
    <property type="entry name" value="WD40"/>
</dbReference>
<evidence type="ECO:0000259" key="4">
    <source>
        <dbReference type="Pfam" id="PF00326"/>
    </source>
</evidence>
<proteinExistence type="predicted"/>
<evidence type="ECO:0000313" key="5">
    <source>
        <dbReference type="EMBL" id="RXS97348.1"/>
    </source>
</evidence>
<keyword evidence="2" id="KW-0645">Protease</keyword>
<dbReference type="RefSeq" id="WP_129207127.1">
    <property type="nucleotide sequence ID" value="NZ_BMGU01000001.1"/>
</dbReference>
<dbReference type="GO" id="GO:0006508">
    <property type="term" value="P:proteolysis"/>
    <property type="evidence" value="ECO:0007669"/>
    <property type="project" value="InterPro"/>
</dbReference>
<dbReference type="PANTHER" id="PTHR42776">
    <property type="entry name" value="SERINE PEPTIDASE S9 FAMILY MEMBER"/>
    <property type="match status" value="1"/>
</dbReference>
<dbReference type="Pfam" id="PF07676">
    <property type="entry name" value="PD40"/>
    <property type="match status" value="4"/>
</dbReference>
<dbReference type="SUPFAM" id="SSF82171">
    <property type="entry name" value="DPP6 N-terminal domain-like"/>
    <property type="match status" value="1"/>
</dbReference>
<keyword evidence="3" id="KW-0732">Signal</keyword>
<keyword evidence="6" id="KW-1185">Reference proteome</keyword>
<dbReference type="Pfam" id="PF00326">
    <property type="entry name" value="Peptidase_S9"/>
    <property type="match status" value="1"/>
</dbReference>
<dbReference type="InterPro" id="IPR001375">
    <property type="entry name" value="Peptidase_S9_cat"/>
</dbReference>
<name>A0A4Q1SIB4_9BACT</name>
<dbReference type="GO" id="GO:0004252">
    <property type="term" value="F:serine-type endopeptidase activity"/>
    <property type="evidence" value="ECO:0007669"/>
    <property type="project" value="TreeGrafter"/>
</dbReference>
<keyword evidence="1" id="KW-0378">Hydrolase</keyword>
<dbReference type="EMBL" id="SDMK01000001">
    <property type="protein sequence ID" value="RXS97348.1"/>
    <property type="molecule type" value="Genomic_DNA"/>
</dbReference>
<keyword evidence="2" id="KW-0720">Serine protease</keyword>
<dbReference type="InterPro" id="IPR011042">
    <property type="entry name" value="6-blade_b-propeller_TolB-like"/>
</dbReference>
<evidence type="ECO:0000313" key="6">
    <source>
        <dbReference type="Proteomes" id="UP000290253"/>
    </source>
</evidence>
<feature type="signal peptide" evidence="3">
    <location>
        <begin position="1"/>
        <end position="22"/>
    </location>
</feature>
<dbReference type="OrthoDB" id="108903at2"/>
<evidence type="ECO:0000256" key="3">
    <source>
        <dbReference type="SAM" id="SignalP"/>
    </source>
</evidence>
<evidence type="ECO:0000256" key="1">
    <source>
        <dbReference type="ARBA" id="ARBA00022801"/>
    </source>
</evidence>
<comment type="caution">
    <text evidence="5">The sequence shown here is derived from an EMBL/GenBank/DDBJ whole genome shotgun (WGS) entry which is preliminary data.</text>
</comment>
<dbReference type="Proteomes" id="UP000290253">
    <property type="component" value="Unassembled WGS sequence"/>
</dbReference>
<protein>
    <submittedName>
        <fullName evidence="5">S9 family peptidase</fullName>
    </submittedName>
</protein>
<organism evidence="5 6">
    <name type="scientific">Silvibacterium dinghuense</name>
    <dbReference type="NCBI Taxonomy" id="1560006"/>
    <lineage>
        <taxon>Bacteria</taxon>
        <taxon>Pseudomonadati</taxon>
        <taxon>Acidobacteriota</taxon>
        <taxon>Terriglobia</taxon>
        <taxon>Terriglobales</taxon>
        <taxon>Acidobacteriaceae</taxon>
        <taxon>Silvibacterium</taxon>
    </lineage>
</organism>
<dbReference type="SUPFAM" id="SSF53474">
    <property type="entry name" value="alpha/beta-Hydrolases"/>
    <property type="match status" value="1"/>
</dbReference>